<evidence type="ECO:0000256" key="3">
    <source>
        <dbReference type="ARBA" id="ARBA00022695"/>
    </source>
</evidence>
<feature type="compositionally biased region" description="Basic residues" evidence="6">
    <location>
        <begin position="980"/>
        <end position="992"/>
    </location>
</feature>
<keyword evidence="7" id="KW-0812">Transmembrane</keyword>
<dbReference type="PROSITE" id="PS50507">
    <property type="entry name" value="RDRP_SSRNA_POS"/>
    <property type="match status" value="1"/>
</dbReference>
<feature type="domain" description="RdRp catalytic" evidence="8">
    <location>
        <begin position="570"/>
        <end position="692"/>
    </location>
</feature>
<evidence type="ECO:0000256" key="1">
    <source>
        <dbReference type="ARBA" id="ARBA00007751"/>
    </source>
</evidence>
<keyword evidence="3" id="KW-0548">Nucleotidyltransferase</keyword>
<keyword evidence="7" id="KW-0472">Membrane</keyword>
<keyword evidence="2" id="KW-0808">Transferase</keyword>
<dbReference type="GO" id="GO:0039694">
    <property type="term" value="P:viral RNA genome replication"/>
    <property type="evidence" value="ECO:0007669"/>
    <property type="project" value="InterPro"/>
</dbReference>
<dbReference type="InterPro" id="IPR043647">
    <property type="entry name" value="Noda_Vmethyltr_dom"/>
</dbReference>
<comment type="similarity">
    <text evidence="1">Belongs to the nodaviridae RNA polymerase family.</text>
</comment>
<evidence type="ECO:0000256" key="5">
    <source>
        <dbReference type="ARBA" id="ARBA00032757"/>
    </source>
</evidence>
<organism evidence="9">
    <name type="scientific">Beihai noda-like virus 16</name>
    <dbReference type="NCBI Taxonomy" id="1922469"/>
    <lineage>
        <taxon>Viruses</taxon>
        <taxon>Riboviria</taxon>
    </lineage>
</organism>
<evidence type="ECO:0000256" key="7">
    <source>
        <dbReference type="SAM" id="Phobius"/>
    </source>
</evidence>
<feature type="compositionally biased region" description="Basic and acidic residues" evidence="6">
    <location>
        <begin position="925"/>
        <end position="945"/>
    </location>
</feature>
<proteinExistence type="inferred from homology"/>
<feature type="compositionally biased region" description="Basic and acidic residues" evidence="6">
    <location>
        <begin position="954"/>
        <end position="966"/>
    </location>
</feature>
<evidence type="ECO:0000256" key="6">
    <source>
        <dbReference type="SAM" id="MobiDB-lite"/>
    </source>
</evidence>
<keyword evidence="4" id="KW-0693">Viral RNA replication</keyword>
<protein>
    <recommendedName>
        <fullName evidence="5">RNA replicase</fullName>
    </recommendedName>
</protein>
<keyword evidence="7" id="KW-1133">Transmembrane helix</keyword>
<dbReference type="InterPro" id="IPR007094">
    <property type="entry name" value="RNA-dir_pol_PSvirus"/>
</dbReference>
<evidence type="ECO:0000259" key="8">
    <source>
        <dbReference type="PROSITE" id="PS50507"/>
    </source>
</evidence>
<dbReference type="GO" id="GO:0003968">
    <property type="term" value="F:RNA-directed RNA polymerase activity"/>
    <property type="evidence" value="ECO:0007669"/>
    <property type="project" value="InterPro"/>
</dbReference>
<evidence type="ECO:0000256" key="4">
    <source>
        <dbReference type="ARBA" id="ARBA00022953"/>
    </source>
</evidence>
<evidence type="ECO:0000313" key="9">
    <source>
        <dbReference type="EMBL" id="APG76289.1"/>
    </source>
</evidence>
<feature type="transmembrane region" description="Helical" evidence="7">
    <location>
        <begin position="7"/>
        <end position="29"/>
    </location>
</feature>
<name>A0A1L3KGA5_9VIRU</name>
<accession>A0A1L3KGA5</accession>
<feature type="compositionally biased region" description="Low complexity" evidence="6">
    <location>
        <begin position="914"/>
        <end position="924"/>
    </location>
</feature>
<dbReference type="Pfam" id="PF19222">
    <property type="entry name" value="Noda_Vmethyltr"/>
    <property type="match status" value="1"/>
</dbReference>
<dbReference type="EMBL" id="KX883113">
    <property type="protein sequence ID" value="APG76289.1"/>
    <property type="molecule type" value="Genomic_RNA"/>
</dbReference>
<dbReference type="CDD" id="cd23173">
    <property type="entry name" value="ps-ssRNAv_Nodaviridae_RdRp"/>
    <property type="match status" value="1"/>
</dbReference>
<reference evidence="9" key="1">
    <citation type="journal article" date="2016" name="Nature">
        <title>Redefining the invertebrate RNA virosphere.</title>
        <authorList>
            <person name="Shi M."/>
            <person name="Lin X.D."/>
            <person name="Tian J.H."/>
            <person name="Chen L.J."/>
            <person name="Chen X."/>
            <person name="Li C.X."/>
            <person name="Qin X.C."/>
            <person name="Li J."/>
            <person name="Cao J.P."/>
            <person name="Eden J.S."/>
            <person name="Buchmann J."/>
            <person name="Wang W."/>
            <person name="Xu J."/>
            <person name="Holmes E.C."/>
            <person name="Zhang Y.Z."/>
        </authorList>
    </citation>
    <scope>NUCLEOTIDE SEQUENCE</scope>
    <source>
        <strain evidence="9">HOU155673</strain>
    </source>
</reference>
<feature type="compositionally biased region" description="Polar residues" evidence="6">
    <location>
        <begin position="877"/>
        <end position="895"/>
    </location>
</feature>
<sequence length="992" mass="110722">MSTSELLFYEVCALGVAIVVALRVGVAVVKHARTAPADSWLCRFLASVLVTRINDGVRRRLQEGLNHLQMSVPEGHSHAEAASERNAATQVMLNAVHSCGMRPYIISPSPREEGYDCTRAHHTLADLRQKVRKDPIRSDHILIMTDVDYYVDMEWLVAHGRPILAYTFQPETVSGTVKNGFFTISKDKVHYRVTGGKDVIHEIWNYNQDTVYVVRGGMLWRWLTVLGRFLRLCHDTNVVAATIDQYAMSQHRRIVSIVPFATVPIVYNEGEMGQRLGRCKYGDGMFNHLTFVGLNGPTVSLGMAGDCLQASLPLPLLESLKIAHECATSKHLSDTVRRARKGASDIADADCVVLHKYLCERVSRPIVEVHKAGSLARHFVCMNDVEKENVYDEGKRYARRYARCPISEEAVFPSELIANDRQAVSGRVDGPQREAKTKVNLTPRTYKYIEEFINFLVPEPGIGSPWPISEVVEQQNKPLQIARNIRADMDTDEPMVVKSMQKREAYGCSNDPRNISTVPTMHTLKLSGFEYAFKKEVLQKQHWYMPCKTPREIAQCVMDFAQWNQKHGNGSIKGTDFSRFDGTVTIPIQIHLEQAALLKWAHPTHRAELIKLLQDELSPKAYTRFGIKYEVGGSRLSGSPRTTNANTLDNAFTDYKALREYGMEPKPAYDVIGPKYGDDSITAGLLNERHLIKGAGELGFKLKVETEAWSGQPITFLSRVFVDPFTTPGSIQDPRRTLAKLNTTVDAVTDINSCGIAKASAYLVTDSQSPFVSQWCRCYLRNIGKTCTTGKSTDVPWWVQSSEFIQNPWPTEGVENLVEFVAKACDVSVGELEDHIKSLDEYEGDVDCMPQLTVNEVVHKVAVVCDGEILQPGSGDLISQQQPKLQDAGSDQTTPKPRWCPSESRARKARPRNEASSETSSSTRAAERGGADRPNGKPAEKDGRKRQSAGSSHGRSEPGRQGRKDGQPGGRQRTGDGHGHGQRRQWRKPRPL</sequence>
<dbReference type="SUPFAM" id="SSF56672">
    <property type="entry name" value="DNA/RNA polymerases"/>
    <property type="match status" value="1"/>
</dbReference>
<evidence type="ECO:0000256" key="2">
    <source>
        <dbReference type="ARBA" id="ARBA00022679"/>
    </source>
</evidence>
<feature type="region of interest" description="Disordered" evidence="6">
    <location>
        <begin position="874"/>
        <end position="992"/>
    </location>
</feature>
<dbReference type="InterPro" id="IPR043502">
    <property type="entry name" value="DNA/RNA_pol_sf"/>
</dbReference>